<dbReference type="AlphaFoldDB" id="A0AAP9NGT6"/>
<feature type="transmembrane region" description="Helical" evidence="6">
    <location>
        <begin position="346"/>
        <end position="366"/>
    </location>
</feature>
<feature type="transmembrane region" description="Helical" evidence="6">
    <location>
        <begin position="304"/>
        <end position="326"/>
    </location>
</feature>
<dbReference type="Pfam" id="PF01554">
    <property type="entry name" value="MatE"/>
    <property type="match status" value="2"/>
</dbReference>
<evidence type="ECO:0000313" key="7">
    <source>
        <dbReference type="EMBL" id="QKH87070.1"/>
    </source>
</evidence>
<evidence type="ECO:0000256" key="4">
    <source>
        <dbReference type="ARBA" id="ARBA00022989"/>
    </source>
</evidence>
<evidence type="ECO:0000256" key="3">
    <source>
        <dbReference type="ARBA" id="ARBA00022692"/>
    </source>
</evidence>
<organism evidence="7 8">
    <name type="scientific">Bacteroides fragilis</name>
    <dbReference type="NCBI Taxonomy" id="817"/>
    <lineage>
        <taxon>Bacteria</taxon>
        <taxon>Pseudomonadati</taxon>
        <taxon>Bacteroidota</taxon>
        <taxon>Bacteroidia</taxon>
        <taxon>Bacteroidales</taxon>
        <taxon>Bacteroidaceae</taxon>
        <taxon>Bacteroides</taxon>
    </lineage>
</organism>
<dbReference type="InterPro" id="IPR050833">
    <property type="entry name" value="Poly_Biosynth_Transport"/>
</dbReference>
<dbReference type="Proteomes" id="UP000501467">
    <property type="component" value="Chromosome"/>
</dbReference>
<feature type="transmembrane region" description="Helical" evidence="6">
    <location>
        <begin position="404"/>
        <end position="425"/>
    </location>
</feature>
<dbReference type="GO" id="GO:0005886">
    <property type="term" value="C:plasma membrane"/>
    <property type="evidence" value="ECO:0007669"/>
    <property type="project" value="UniProtKB-SubCell"/>
</dbReference>
<feature type="transmembrane region" description="Helical" evidence="6">
    <location>
        <begin position="437"/>
        <end position="464"/>
    </location>
</feature>
<accession>A0AAP9NGT6</accession>
<evidence type="ECO:0000256" key="1">
    <source>
        <dbReference type="ARBA" id="ARBA00004651"/>
    </source>
</evidence>
<name>A0AAP9NGT6_BACFG</name>
<feature type="transmembrane region" description="Helical" evidence="6">
    <location>
        <begin position="232"/>
        <end position="254"/>
    </location>
</feature>
<feature type="transmembrane region" description="Helical" evidence="6">
    <location>
        <begin position="190"/>
        <end position="211"/>
    </location>
</feature>
<keyword evidence="2" id="KW-1003">Cell membrane</keyword>
<feature type="transmembrane region" description="Helical" evidence="6">
    <location>
        <begin position="470"/>
        <end position="491"/>
    </location>
</feature>
<feature type="transmembrane region" description="Helical" evidence="6">
    <location>
        <begin position="132"/>
        <end position="151"/>
    </location>
</feature>
<reference evidence="7 8" key="1">
    <citation type="submission" date="2020-05" db="EMBL/GenBank/DDBJ databases">
        <title>FDA dAtabase for Regulatory Grade micrObial Sequences (FDA-ARGOS): Supporting development and validation of Infectious Disease Dx tests.</title>
        <authorList>
            <person name="Bojja K."/>
            <person name="Kessler A."/>
            <person name="Tallon L."/>
            <person name="Sadzewicz L."/>
            <person name="Zhao X."/>
            <person name="Vavikolanu K."/>
            <person name="Mehta A."/>
            <person name="Aluvathingal J."/>
            <person name="Nadendla S."/>
            <person name="Myers T."/>
            <person name="Yan Y."/>
            <person name="Sichtig H."/>
        </authorList>
    </citation>
    <scope>NUCLEOTIDE SEQUENCE [LARGE SCALE GENOMIC DNA]</scope>
    <source>
        <strain evidence="7 8">FDAARGOS_763</strain>
    </source>
</reference>
<dbReference type="GO" id="GO:0015297">
    <property type="term" value="F:antiporter activity"/>
    <property type="evidence" value="ECO:0007669"/>
    <property type="project" value="InterPro"/>
</dbReference>
<dbReference type="EMBL" id="CP054003">
    <property type="protein sequence ID" value="QKH87070.1"/>
    <property type="molecule type" value="Genomic_DNA"/>
</dbReference>
<feature type="transmembrane region" description="Helical" evidence="6">
    <location>
        <begin position="378"/>
        <end position="398"/>
    </location>
</feature>
<keyword evidence="3 6" id="KW-0812">Transmembrane</keyword>
<dbReference type="RefSeq" id="WP_032541718.1">
    <property type="nucleotide sequence ID" value="NZ_CP018937.1"/>
</dbReference>
<evidence type="ECO:0000256" key="6">
    <source>
        <dbReference type="SAM" id="Phobius"/>
    </source>
</evidence>
<feature type="transmembrane region" description="Helical" evidence="6">
    <location>
        <begin position="88"/>
        <end position="112"/>
    </location>
</feature>
<protein>
    <submittedName>
        <fullName evidence="7">Lipopolysaccharide biosynthesis protein</fullName>
    </submittedName>
</protein>
<dbReference type="PANTHER" id="PTHR30250">
    <property type="entry name" value="PST FAMILY PREDICTED COLANIC ACID TRANSPORTER"/>
    <property type="match status" value="1"/>
</dbReference>
<feature type="transmembrane region" description="Helical" evidence="6">
    <location>
        <begin position="12"/>
        <end position="30"/>
    </location>
</feature>
<keyword evidence="4 6" id="KW-1133">Transmembrane helix</keyword>
<dbReference type="GO" id="GO:0042910">
    <property type="term" value="F:xenobiotic transmembrane transporter activity"/>
    <property type="evidence" value="ECO:0007669"/>
    <property type="project" value="InterPro"/>
</dbReference>
<proteinExistence type="predicted"/>
<dbReference type="InterPro" id="IPR002528">
    <property type="entry name" value="MATE_fam"/>
</dbReference>
<gene>
    <name evidence="7" type="ORF">FOC69_23080</name>
</gene>
<evidence type="ECO:0000256" key="2">
    <source>
        <dbReference type="ARBA" id="ARBA00022475"/>
    </source>
</evidence>
<sequence>MNSVNKQIALNTIFLYVRMLITMGISFFTVRIVLKVLGVEDYGIYNVVGGIVGLMSFFNSAMTSASQRFFSFALGCKDSEQLQSYFRVIFYCFFLFILLTIFILELLGGWFVESYLVIPEDKLQSALVVYQYSIYSFFFSTLSIPFCALIVSYEKMNVFAYVGILESLLRLLIVYLLVRSNFDKLEVYGFLTLLVSVVIFLIYLVYCSVRFKDICTFKFYWNKKIFSQILKYIGWNLFGAISGVCVTQGMSIVMNIYFGPLVNAAKAISDKVNMAIYSFVGNFYMAVNPQIVKRYAQKQEKEMVALVFQSSRLSFFLMFLLSWPVILVTDSFLRLWLGNEDVSIEMVVFVRLILIYSLMNVFEGPITQMIRATGRIKLYQIYVGGVTLLSLPFTIILYSLGFPAYYGIIAMIVVYAISFIPRLYIVRQQLLFNITDYLLKVWLHCIWVVLLVSIPTYLFVHWAFTTHFISFLWIIVVVVLFEFSMLAYVGLSKNERITLISMLKKRLIQQQR</sequence>
<evidence type="ECO:0000313" key="8">
    <source>
        <dbReference type="Proteomes" id="UP000501467"/>
    </source>
</evidence>
<keyword evidence="5 6" id="KW-0472">Membrane</keyword>
<evidence type="ECO:0000256" key="5">
    <source>
        <dbReference type="ARBA" id="ARBA00023136"/>
    </source>
</evidence>
<feature type="transmembrane region" description="Helical" evidence="6">
    <location>
        <begin position="42"/>
        <end position="62"/>
    </location>
</feature>
<feature type="transmembrane region" description="Helical" evidence="6">
    <location>
        <begin position="274"/>
        <end position="292"/>
    </location>
</feature>
<feature type="transmembrane region" description="Helical" evidence="6">
    <location>
        <begin position="158"/>
        <end position="178"/>
    </location>
</feature>
<comment type="subcellular location">
    <subcellularLocation>
        <location evidence="1">Cell membrane</location>
        <topology evidence="1">Multi-pass membrane protein</topology>
    </subcellularLocation>
</comment>
<dbReference type="PANTHER" id="PTHR30250:SF26">
    <property type="entry name" value="PSMA PROTEIN"/>
    <property type="match status" value="1"/>
</dbReference>